<keyword evidence="3" id="KW-1185">Reference proteome</keyword>
<gene>
    <name evidence="2" type="ORF">TRIVIDRAFT_219556</name>
</gene>
<proteinExistence type="predicted"/>
<dbReference type="VEuPathDB" id="FungiDB:TRIVIDRAFT_219556"/>
<dbReference type="GeneID" id="25791421"/>
<evidence type="ECO:0000313" key="2">
    <source>
        <dbReference type="EMBL" id="EHK25793.1"/>
    </source>
</evidence>
<protein>
    <submittedName>
        <fullName evidence="2">Uncharacterized protein</fullName>
    </submittedName>
</protein>
<reference evidence="2 3" key="1">
    <citation type="journal article" date="2011" name="Genome Biol.">
        <title>Comparative genome sequence analysis underscores mycoparasitism as the ancestral life style of Trichoderma.</title>
        <authorList>
            <person name="Kubicek C.P."/>
            <person name="Herrera-Estrella A."/>
            <person name="Seidl-Seiboth V."/>
            <person name="Martinez D.A."/>
            <person name="Druzhinina I.S."/>
            <person name="Thon M."/>
            <person name="Zeilinger S."/>
            <person name="Casas-Flores S."/>
            <person name="Horwitz B.A."/>
            <person name="Mukherjee P.K."/>
            <person name="Mukherjee M."/>
            <person name="Kredics L."/>
            <person name="Alcaraz L.D."/>
            <person name="Aerts A."/>
            <person name="Antal Z."/>
            <person name="Atanasova L."/>
            <person name="Cervantes-Badillo M.G."/>
            <person name="Challacombe J."/>
            <person name="Chertkov O."/>
            <person name="McCluskey K."/>
            <person name="Coulpier F."/>
            <person name="Deshpande N."/>
            <person name="von Doehren H."/>
            <person name="Ebbole D.J."/>
            <person name="Esquivel-Naranjo E.U."/>
            <person name="Fekete E."/>
            <person name="Flipphi M."/>
            <person name="Glaser F."/>
            <person name="Gomez-Rodriguez E.Y."/>
            <person name="Gruber S."/>
            <person name="Han C."/>
            <person name="Henrissat B."/>
            <person name="Hermosa R."/>
            <person name="Hernandez-Onate M."/>
            <person name="Karaffa L."/>
            <person name="Kosti I."/>
            <person name="Le Crom S."/>
            <person name="Lindquist E."/>
            <person name="Lucas S."/>
            <person name="Luebeck M."/>
            <person name="Luebeck P.S."/>
            <person name="Margeot A."/>
            <person name="Metz B."/>
            <person name="Misra M."/>
            <person name="Nevalainen H."/>
            <person name="Omann M."/>
            <person name="Packer N."/>
            <person name="Perrone G."/>
            <person name="Uresti-Rivera E.E."/>
            <person name="Salamov A."/>
            <person name="Schmoll M."/>
            <person name="Seiboth B."/>
            <person name="Shapiro H."/>
            <person name="Sukno S."/>
            <person name="Tamayo-Ramos J.A."/>
            <person name="Tisch D."/>
            <person name="Wiest A."/>
            <person name="Wilkinson H.H."/>
            <person name="Zhang M."/>
            <person name="Coutinho P.M."/>
            <person name="Kenerley C.M."/>
            <person name="Monte E."/>
            <person name="Baker S.E."/>
            <person name="Grigoriev I.V."/>
        </authorList>
    </citation>
    <scope>NUCLEOTIDE SEQUENCE [LARGE SCALE GENOMIC DNA]</scope>
    <source>
        <strain evidence="3">Gv29-8 / FGSC 10586</strain>
    </source>
</reference>
<dbReference type="eggNOG" id="ENOG502T5TQ">
    <property type="taxonomic scope" value="Eukaryota"/>
</dbReference>
<sequence length="161" mass="18039">MRIQYLIALTTLSSGVTADYLNVVTNCGVFGNCGSEKAVWYTDFGYNPVDANEGCRDPNIPNMNTLCMDWGNRRGHFFFDGQGKRCIQERAVAEYGDFSFSTWAEVVYADKIDYTTLVPTWYCCGMFSLVAITVIPGWILESWAVTEAKSQETGIVHIIII</sequence>
<dbReference type="RefSeq" id="XP_013959991.1">
    <property type="nucleotide sequence ID" value="XM_014104516.1"/>
</dbReference>
<dbReference type="HOGENOM" id="CLU_1643933_0_0_1"/>
<dbReference type="InParanoid" id="G9MJY6"/>
<evidence type="ECO:0000313" key="3">
    <source>
        <dbReference type="Proteomes" id="UP000007115"/>
    </source>
</evidence>
<feature type="chain" id="PRO_5003523448" evidence="1">
    <location>
        <begin position="19"/>
        <end position="161"/>
    </location>
</feature>
<dbReference type="Proteomes" id="UP000007115">
    <property type="component" value="Unassembled WGS sequence"/>
</dbReference>
<feature type="signal peptide" evidence="1">
    <location>
        <begin position="1"/>
        <end position="18"/>
    </location>
</feature>
<organism evidence="2 3">
    <name type="scientific">Hypocrea virens (strain Gv29-8 / FGSC 10586)</name>
    <name type="common">Gliocladium virens</name>
    <name type="synonym">Trichoderma virens</name>
    <dbReference type="NCBI Taxonomy" id="413071"/>
    <lineage>
        <taxon>Eukaryota</taxon>
        <taxon>Fungi</taxon>
        <taxon>Dikarya</taxon>
        <taxon>Ascomycota</taxon>
        <taxon>Pezizomycotina</taxon>
        <taxon>Sordariomycetes</taxon>
        <taxon>Hypocreomycetidae</taxon>
        <taxon>Hypocreales</taxon>
        <taxon>Hypocreaceae</taxon>
        <taxon>Trichoderma</taxon>
    </lineage>
</organism>
<dbReference type="AlphaFoldDB" id="G9MJY6"/>
<comment type="caution">
    <text evidence="2">The sequence shown here is derived from an EMBL/GenBank/DDBJ whole genome shotgun (WGS) entry which is preliminary data.</text>
</comment>
<name>G9MJY6_HYPVG</name>
<evidence type="ECO:0000256" key="1">
    <source>
        <dbReference type="SAM" id="SignalP"/>
    </source>
</evidence>
<keyword evidence="1" id="KW-0732">Signal</keyword>
<dbReference type="EMBL" id="ABDF02000003">
    <property type="protein sequence ID" value="EHK25793.1"/>
    <property type="molecule type" value="Genomic_DNA"/>
</dbReference>
<accession>G9MJY6</accession>
<dbReference type="OrthoDB" id="4860686at2759"/>